<evidence type="ECO:0000313" key="1">
    <source>
        <dbReference type="EMBL" id="MCP9201341.1"/>
    </source>
</evidence>
<proteinExistence type="predicted"/>
<comment type="caution">
    <text evidence="1">The sequence shown here is derived from an EMBL/GenBank/DDBJ whole genome shotgun (WGS) entry which is preliminary data.</text>
</comment>
<protein>
    <recommendedName>
        <fullName evidence="3">Co-chaperone DjlA N-terminal domain-containing protein</fullName>
    </recommendedName>
</protein>
<dbReference type="AlphaFoldDB" id="A0A9X2REG9"/>
<dbReference type="RefSeq" id="WP_156283500.1">
    <property type="nucleotide sequence ID" value="NZ_JANCNS010000003.1"/>
</dbReference>
<accession>A0A9X2REG9</accession>
<dbReference type="Proteomes" id="UP001155280">
    <property type="component" value="Unassembled WGS sequence"/>
</dbReference>
<sequence length="135" mass="15755">MSKTAISTELKSHFLRLYQMALTDDQFDVLELKTLYSFADDRGVPREELDRLLLNPVDHSSTIPKDLNTRIEYLYDLATMILADNVITEDEKSTLRKYCRKFEFLEENVEQLSAYLLECVKNGVKKETLINELNN</sequence>
<reference evidence="1" key="1">
    <citation type="submission" date="2022-07" db="EMBL/GenBank/DDBJ databases">
        <title>Gramela sediminis sp. nov., isolated from deep-sea sediment of the Indian Ocean.</title>
        <authorList>
            <person name="Shi H."/>
        </authorList>
    </citation>
    <scope>NUCLEOTIDE SEQUENCE</scope>
    <source>
        <strain evidence="1">GC03-9</strain>
    </source>
</reference>
<keyword evidence="2" id="KW-1185">Reference proteome</keyword>
<dbReference type="EMBL" id="JANCNS010000003">
    <property type="protein sequence ID" value="MCP9201341.1"/>
    <property type="molecule type" value="Genomic_DNA"/>
</dbReference>
<dbReference type="SUPFAM" id="SSF158682">
    <property type="entry name" value="TerB-like"/>
    <property type="match status" value="1"/>
</dbReference>
<dbReference type="Gene3D" id="1.10.3680.10">
    <property type="entry name" value="TerB-like"/>
    <property type="match status" value="1"/>
</dbReference>
<evidence type="ECO:0008006" key="3">
    <source>
        <dbReference type="Google" id="ProtNLM"/>
    </source>
</evidence>
<evidence type="ECO:0000313" key="2">
    <source>
        <dbReference type="Proteomes" id="UP001155280"/>
    </source>
</evidence>
<name>A0A9X2REG9_9FLAO</name>
<organism evidence="1 2">
    <name type="scientific">Christiangramia oceanisediminis</name>
    <dbReference type="NCBI Taxonomy" id="2920386"/>
    <lineage>
        <taxon>Bacteria</taxon>
        <taxon>Pseudomonadati</taxon>
        <taxon>Bacteroidota</taxon>
        <taxon>Flavobacteriia</taxon>
        <taxon>Flavobacteriales</taxon>
        <taxon>Flavobacteriaceae</taxon>
        <taxon>Christiangramia</taxon>
    </lineage>
</organism>
<gene>
    <name evidence="1" type="ORF">MKO06_15635</name>
</gene>
<dbReference type="InterPro" id="IPR029024">
    <property type="entry name" value="TerB-like"/>
</dbReference>